<keyword evidence="3" id="KW-1185">Reference proteome</keyword>
<feature type="region of interest" description="Disordered" evidence="1">
    <location>
        <begin position="1"/>
        <end position="60"/>
    </location>
</feature>
<reference evidence="2 3" key="1">
    <citation type="submission" date="2024-09" db="EMBL/GenBank/DDBJ databases">
        <authorList>
            <person name="Sun Q."/>
            <person name="Mori K."/>
        </authorList>
    </citation>
    <scope>NUCLEOTIDE SEQUENCE [LARGE SCALE GENOMIC DNA]</scope>
    <source>
        <strain evidence="2 3">CCM 7609</strain>
    </source>
</reference>
<name>A0ABV5G4X1_9MICC</name>
<protein>
    <submittedName>
        <fullName evidence="2">Uncharacterized protein</fullName>
    </submittedName>
</protein>
<sequence length="126" mass="13998">MPCAGRRPRRSWPRRSPGCGRPRSRPRAVRGPRRRWPCCARPRASGPRSISSPWTNGASVSPAAWCPWPSPADASAASFRTARPRRWCRCTGSSRPPRCDSLAQSMPHLTVSIPAVPKEHPWPMVP</sequence>
<comment type="caution">
    <text evidence="2">The sequence shown here is derived from an EMBL/GenBank/DDBJ whole genome shotgun (WGS) entry which is preliminary data.</text>
</comment>
<dbReference type="Proteomes" id="UP001589575">
    <property type="component" value="Unassembled WGS sequence"/>
</dbReference>
<feature type="compositionally biased region" description="Polar residues" evidence="1">
    <location>
        <begin position="48"/>
        <end position="57"/>
    </location>
</feature>
<evidence type="ECO:0000313" key="2">
    <source>
        <dbReference type="EMBL" id="MFB9074003.1"/>
    </source>
</evidence>
<evidence type="ECO:0000313" key="3">
    <source>
        <dbReference type="Proteomes" id="UP001589575"/>
    </source>
</evidence>
<accession>A0ABV5G4X1</accession>
<dbReference type="EMBL" id="JBHMFI010000001">
    <property type="protein sequence ID" value="MFB9074003.1"/>
    <property type="molecule type" value="Genomic_DNA"/>
</dbReference>
<evidence type="ECO:0000256" key="1">
    <source>
        <dbReference type="SAM" id="MobiDB-lite"/>
    </source>
</evidence>
<gene>
    <name evidence="2" type="ORF">ACFFX0_23535</name>
</gene>
<feature type="compositionally biased region" description="Basic residues" evidence="1">
    <location>
        <begin position="22"/>
        <end position="36"/>
    </location>
</feature>
<proteinExistence type="predicted"/>
<organism evidence="2 3">
    <name type="scientific">Citricoccus parietis</name>
    <dbReference type="NCBI Taxonomy" id="592307"/>
    <lineage>
        <taxon>Bacteria</taxon>
        <taxon>Bacillati</taxon>
        <taxon>Actinomycetota</taxon>
        <taxon>Actinomycetes</taxon>
        <taxon>Micrococcales</taxon>
        <taxon>Micrococcaceae</taxon>
        <taxon>Citricoccus</taxon>
    </lineage>
</organism>
<feature type="compositionally biased region" description="Basic residues" evidence="1">
    <location>
        <begin position="1"/>
        <end position="13"/>
    </location>
</feature>